<dbReference type="Gene3D" id="3.40.50.2300">
    <property type="match status" value="1"/>
</dbReference>
<dbReference type="Gene3D" id="2.40.50.1020">
    <property type="entry name" value="LytTr DNA-binding domain"/>
    <property type="match status" value="1"/>
</dbReference>
<reference evidence="4 5" key="1">
    <citation type="submission" date="2017-06" db="EMBL/GenBank/DDBJ databases">
        <authorList>
            <person name="Kim H.J."/>
            <person name="Triplett B.A."/>
        </authorList>
    </citation>
    <scope>NUCLEOTIDE SEQUENCE [LARGE SCALE GENOMIC DNA]</scope>
    <source>
        <strain evidence="4 5">DSM 19307</strain>
    </source>
</reference>
<dbReference type="PANTHER" id="PTHR37299">
    <property type="entry name" value="TRANSCRIPTIONAL REGULATOR-RELATED"/>
    <property type="match status" value="1"/>
</dbReference>
<dbReference type="GO" id="GO:0003677">
    <property type="term" value="F:DNA binding"/>
    <property type="evidence" value="ECO:0007669"/>
    <property type="project" value="InterPro"/>
</dbReference>
<feature type="modified residue" description="4-aspartylphosphate" evidence="1">
    <location>
        <position position="54"/>
    </location>
</feature>
<dbReference type="GO" id="GO:0000156">
    <property type="term" value="F:phosphorelay response regulator activity"/>
    <property type="evidence" value="ECO:0007669"/>
    <property type="project" value="InterPro"/>
</dbReference>
<dbReference type="PANTHER" id="PTHR37299:SF1">
    <property type="entry name" value="STAGE 0 SPORULATION PROTEIN A HOMOLOG"/>
    <property type="match status" value="1"/>
</dbReference>
<dbReference type="EMBL" id="FZPD01000001">
    <property type="protein sequence ID" value="SNS52168.1"/>
    <property type="molecule type" value="Genomic_DNA"/>
</dbReference>
<organism evidence="4 5">
    <name type="scientific">Ekhidna lutea</name>
    <dbReference type="NCBI Taxonomy" id="447679"/>
    <lineage>
        <taxon>Bacteria</taxon>
        <taxon>Pseudomonadati</taxon>
        <taxon>Bacteroidota</taxon>
        <taxon>Cytophagia</taxon>
        <taxon>Cytophagales</taxon>
        <taxon>Reichenbachiellaceae</taxon>
        <taxon>Ekhidna</taxon>
    </lineage>
</organism>
<proteinExistence type="predicted"/>
<dbReference type="OrthoDB" id="1646880at2"/>
<keyword evidence="1" id="KW-0597">Phosphoprotein</keyword>
<accession>A0A239F6S4</accession>
<name>A0A239F6S4_EKHLU</name>
<dbReference type="SMART" id="SM00448">
    <property type="entry name" value="REC"/>
    <property type="match status" value="1"/>
</dbReference>
<gene>
    <name evidence="4" type="ORF">SAMN05421640_0504</name>
</gene>
<dbReference type="InterPro" id="IPR007492">
    <property type="entry name" value="LytTR_DNA-bd_dom"/>
</dbReference>
<dbReference type="AlphaFoldDB" id="A0A239F6S4"/>
<dbReference type="RefSeq" id="WP_089355269.1">
    <property type="nucleotide sequence ID" value="NZ_FZPD01000001.1"/>
</dbReference>
<evidence type="ECO:0000259" key="3">
    <source>
        <dbReference type="PROSITE" id="PS50930"/>
    </source>
</evidence>
<sequence>MKAVIIDDEEKAKRLLRVLVEENCPQIKELKEASNLPEGVRLINEFQPQIVFLDIEMPGYSGIQLLDFFAPSQINFEIIFTTAYSEYAIKAFQLNAIDYLLKPLRDEQVAQAVEKACVHHGKSQVSERLEELRNTLKSSNIRKIGLPVADGVLFVKFDDIVLLKADRMYTEVHLKDKDPILVSKPMKFFEDMLMDAKEFYRPHRSFIINLRFIKQYVTQDGGYIVMDNDENVSISRDKKDEFFEVMQNT</sequence>
<dbReference type="Pfam" id="PF04397">
    <property type="entry name" value="LytTR"/>
    <property type="match status" value="1"/>
</dbReference>
<evidence type="ECO:0000259" key="2">
    <source>
        <dbReference type="PROSITE" id="PS50110"/>
    </source>
</evidence>
<dbReference type="SUPFAM" id="SSF52172">
    <property type="entry name" value="CheY-like"/>
    <property type="match status" value="1"/>
</dbReference>
<dbReference type="InterPro" id="IPR046947">
    <property type="entry name" value="LytR-like"/>
</dbReference>
<dbReference type="Pfam" id="PF00072">
    <property type="entry name" value="Response_reg"/>
    <property type="match status" value="1"/>
</dbReference>
<evidence type="ECO:0000313" key="4">
    <source>
        <dbReference type="EMBL" id="SNS52168.1"/>
    </source>
</evidence>
<evidence type="ECO:0000313" key="5">
    <source>
        <dbReference type="Proteomes" id="UP000198393"/>
    </source>
</evidence>
<dbReference type="InterPro" id="IPR011006">
    <property type="entry name" value="CheY-like_superfamily"/>
</dbReference>
<feature type="domain" description="HTH LytTR-type" evidence="3">
    <location>
        <begin position="144"/>
        <end position="248"/>
    </location>
</feature>
<dbReference type="PROSITE" id="PS50110">
    <property type="entry name" value="RESPONSE_REGULATORY"/>
    <property type="match status" value="1"/>
</dbReference>
<dbReference type="Proteomes" id="UP000198393">
    <property type="component" value="Unassembled WGS sequence"/>
</dbReference>
<protein>
    <submittedName>
        <fullName evidence="4">Two component transcriptional regulator, LytTR family</fullName>
    </submittedName>
</protein>
<dbReference type="InterPro" id="IPR001789">
    <property type="entry name" value="Sig_transdc_resp-reg_receiver"/>
</dbReference>
<dbReference type="PROSITE" id="PS50930">
    <property type="entry name" value="HTH_LYTTR"/>
    <property type="match status" value="1"/>
</dbReference>
<dbReference type="SMART" id="SM00850">
    <property type="entry name" value="LytTR"/>
    <property type="match status" value="1"/>
</dbReference>
<feature type="domain" description="Response regulatory" evidence="2">
    <location>
        <begin position="2"/>
        <end position="117"/>
    </location>
</feature>
<keyword evidence="5" id="KW-1185">Reference proteome</keyword>
<evidence type="ECO:0000256" key="1">
    <source>
        <dbReference type="PROSITE-ProRule" id="PRU00169"/>
    </source>
</evidence>